<proteinExistence type="predicted"/>
<accession>A0A074ZTP9</accession>
<evidence type="ECO:0000313" key="1">
    <source>
        <dbReference type="EMBL" id="KER30848.1"/>
    </source>
</evidence>
<dbReference type="RefSeq" id="XP_009165372.1">
    <property type="nucleotide sequence ID" value="XM_009167108.1"/>
</dbReference>
<sequence length="242" mass="26822">MVSGGELLKGSYEELVTFKRTGGSTSSFFCVCVDTQSAHDQRGQPDVRGIFWFAAASVLNSWLASKHLNVTTLNNIRFRHPGVPNSIDDSTRLLREYHAPLNANTACNFMNSSSDETVITVSDPLASFYSTASAWRDGHLRVPVVHWLHARDSAMAGQVIGMRAISSDNLDYHVDDPGHRHSIVKPGFCIGHPCTVVDPSELIDEEFWSEEDDETPQCPPKVLANFEQNAFLPVYDELITVL</sequence>
<evidence type="ECO:0000313" key="2">
    <source>
        <dbReference type="Proteomes" id="UP000054324"/>
    </source>
</evidence>
<keyword evidence="2" id="KW-1185">Reference proteome</keyword>
<dbReference type="EMBL" id="KL596654">
    <property type="protein sequence ID" value="KER30848.1"/>
    <property type="molecule type" value="Genomic_DNA"/>
</dbReference>
<dbReference type="CTD" id="20316971"/>
<dbReference type="KEGG" id="ovi:T265_02783"/>
<gene>
    <name evidence="1" type="ORF">T265_02783</name>
</gene>
<dbReference type="GeneID" id="20316971"/>
<name>A0A074ZTP9_OPIVI</name>
<dbReference type="AlphaFoldDB" id="A0A074ZTP9"/>
<reference evidence="1 2" key="1">
    <citation type="submission" date="2013-11" db="EMBL/GenBank/DDBJ databases">
        <title>Opisthorchis viverrini - life in the bile duct.</title>
        <authorList>
            <person name="Young N.D."/>
            <person name="Nagarajan N."/>
            <person name="Lin S.J."/>
            <person name="Korhonen P.K."/>
            <person name="Jex A.R."/>
            <person name="Hall R.S."/>
            <person name="Safavi-Hemami H."/>
            <person name="Kaewkong W."/>
            <person name="Bertrand D."/>
            <person name="Gao S."/>
            <person name="Seet Q."/>
            <person name="Wongkham S."/>
            <person name="Teh B.T."/>
            <person name="Wongkham C."/>
            <person name="Intapan P.M."/>
            <person name="Maleewong W."/>
            <person name="Yang X."/>
            <person name="Hu M."/>
            <person name="Wang Z."/>
            <person name="Hofmann A."/>
            <person name="Sternberg P.W."/>
            <person name="Tan P."/>
            <person name="Wang J."/>
            <person name="Gasser R.B."/>
        </authorList>
    </citation>
    <scope>NUCLEOTIDE SEQUENCE [LARGE SCALE GENOMIC DNA]</scope>
</reference>
<dbReference type="Proteomes" id="UP000054324">
    <property type="component" value="Unassembled WGS sequence"/>
</dbReference>
<protein>
    <submittedName>
        <fullName evidence="1">Uncharacterized protein</fullName>
    </submittedName>
</protein>
<organism evidence="1 2">
    <name type="scientific">Opisthorchis viverrini</name>
    <name type="common">Southeast Asian liver fluke</name>
    <dbReference type="NCBI Taxonomy" id="6198"/>
    <lineage>
        <taxon>Eukaryota</taxon>
        <taxon>Metazoa</taxon>
        <taxon>Spiralia</taxon>
        <taxon>Lophotrochozoa</taxon>
        <taxon>Platyhelminthes</taxon>
        <taxon>Trematoda</taxon>
        <taxon>Digenea</taxon>
        <taxon>Opisthorchiida</taxon>
        <taxon>Opisthorchiata</taxon>
        <taxon>Opisthorchiidae</taxon>
        <taxon>Opisthorchis</taxon>
    </lineage>
</organism>